<accession>A0A2P4QPN3</accession>
<feature type="non-terminal residue" evidence="1">
    <location>
        <position position="1"/>
    </location>
</feature>
<keyword evidence="2" id="KW-1185">Reference proteome</keyword>
<protein>
    <submittedName>
        <fullName evidence="1">Uncharacterized protein</fullName>
    </submittedName>
</protein>
<sequence>FILRAHLLIWTGDIPALSKSLNLTGHNSYKACRFCMIEGICHPSNHHIYDDTVNMAKLIDSETIKIQKNNMIKETGRYIFIFKTNYIK</sequence>
<proteinExistence type="predicted"/>
<dbReference type="EMBL" id="AUPC02000023">
    <property type="protein sequence ID" value="POG79623.1"/>
    <property type="molecule type" value="Genomic_DNA"/>
</dbReference>
<reference evidence="1 2" key="2">
    <citation type="journal article" date="2018" name="New Phytol.">
        <title>High intraspecific genome diversity in the model arbuscular mycorrhizal symbiont Rhizophagus irregularis.</title>
        <authorList>
            <person name="Chen E.C.H."/>
            <person name="Morin E."/>
            <person name="Beaudet D."/>
            <person name="Noel J."/>
            <person name="Yildirir G."/>
            <person name="Ndikumana S."/>
            <person name="Charron P."/>
            <person name="St-Onge C."/>
            <person name="Giorgi J."/>
            <person name="Kruger M."/>
            <person name="Marton T."/>
            <person name="Ropars J."/>
            <person name="Grigoriev I.V."/>
            <person name="Hainaut M."/>
            <person name="Henrissat B."/>
            <person name="Roux C."/>
            <person name="Martin F."/>
            <person name="Corradi N."/>
        </authorList>
    </citation>
    <scope>NUCLEOTIDE SEQUENCE [LARGE SCALE GENOMIC DNA]</scope>
    <source>
        <strain evidence="1 2">DAOM 197198</strain>
    </source>
</reference>
<dbReference type="AlphaFoldDB" id="A0A2P4QPN3"/>
<evidence type="ECO:0000313" key="1">
    <source>
        <dbReference type="EMBL" id="POG79623.1"/>
    </source>
</evidence>
<name>A0A2P4QPN3_RHIID</name>
<evidence type="ECO:0000313" key="2">
    <source>
        <dbReference type="Proteomes" id="UP000018888"/>
    </source>
</evidence>
<organism evidence="1 2">
    <name type="scientific">Rhizophagus irregularis (strain DAOM 181602 / DAOM 197198 / MUCL 43194)</name>
    <name type="common">Arbuscular mycorrhizal fungus</name>
    <name type="synonym">Glomus intraradices</name>
    <dbReference type="NCBI Taxonomy" id="747089"/>
    <lineage>
        <taxon>Eukaryota</taxon>
        <taxon>Fungi</taxon>
        <taxon>Fungi incertae sedis</taxon>
        <taxon>Mucoromycota</taxon>
        <taxon>Glomeromycotina</taxon>
        <taxon>Glomeromycetes</taxon>
        <taxon>Glomerales</taxon>
        <taxon>Glomeraceae</taxon>
        <taxon>Rhizophagus</taxon>
    </lineage>
</organism>
<gene>
    <name evidence="1" type="ORF">GLOIN_2v1449536</name>
</gene>
<reference evidence="1 2" key="1">
    <citation type="journal article" date="2013" name="Proc. Natl. Acad. Sci. U.S.A.">
        <title>Genome of an arbuscular mycorrhizal fungus provides insight into the oldest plant symbiosis.</title>
        <authorList>
            <person name="Tisserant E."/>
            <person name="Malbreil M."/>
            <person name="Kuo A."/>
            <person name="Kohler A."/>
            <person name="Symeonidi A."/>
            <person name="Balestrini R."/>
            <person name="Charron P."/>
            <person name="Duensing N."/>
            <person name="Frei Dit Frey N."/>
            <person name="Gianinazzi-Pearson V."/>
            <person name="Gilbert L.B."/>
            <person name="Handa Y."/>
            <person name="Herr J.R."/>
            <person name="Hijri M."/>
            <person name="Koul R."/>
            <person name="Kawaguchi M."/>
            <person name="Krajinski F."/>
            <person name="Lammers P.J."/>
            <person name="Masclaux F.G."/>
            <person name="Murat C."/>
            <person name="Morin E."/>
            <person name="Ndikumana S."/>
            <person name="Pagni M."/>
            <person name="Petitpierre D."/>
            <person name="Requena N."/>
            <person name="Rosikiewicz P."/>
            <person name="Riley R."/>
            <person name="Saito K."/>
            <person name="San Clemente H."/>
            <person name="Shapiro H."/>
            <person name="van Tuinen D."/>
            <person name="Becard G."/>
            <person name="Bonfante P."/>
            <person name="Paszkowski U."/>
            <person name="Shachar-Hill Y.Y."/>
            <person name="Tuskan G.A."/>
            <person name="Young P.W."/>
            <person name="Sanders I.R."/>
            <person name="Henrissat B."/>
            <person name="Rensing S.A."/>
            <person name="Grigoriev I.V."/>
            <person name="Corradi N."/>
            <person name="Roux C."/>
            <person name="Martin F."/>
        </authorList>
    </citation>
    <scope>NUCLEOTIDE SEQUENCE [LARGE SCALE GENOMIC DNA]</scope>
    <source>
        <strain evidence="1 2">DAOM 197198</strain>
    </source>
</reference>
<comment type="caution">
    <text evidence="1">The sequence shown here is derived from an EMBL/GenBank/DDBJ whole genome shotgun (WGS) entry which is preliminary data.</text>
</comment>
<dbReference type="Proteomes" id="UP000018888">
    <property type="component" value="Unassembled WGS sequence"/>
</dbReference>